<proteinExistence type="predicted"/>
<organism evidence="1 2">
    <name type="scientific">Nannocystis pusilla</name>
    <dbReference type="NCBI Taxonomy" id="889268"/>
    <lineage>
        <taxon>Bacteria</taxon>
        <taxon>Pseudomonadati</taxon>
        <taxon>Myxococcota</taxon>
        <taxon>Polyangia</taxon>
        <taxon>Nannocystales</taxon>
        <taxon>Nannocystaceae</taxon>
        <taxon>Nannocystis</taxon>
    </lineage>
</organism>
<accession>A0A9X3F0I9</accession>
<comment type="caution">
    <text evidence="1">The sequence shown here is derived from an EMBL/GenBank/DDBJ whole genome shotgun (WGS) entry which is preliminary data.</text>
</comment>
<evidence type="ECO:0000313" key="2">
    <source>
        <dbReference type="Proteomes" id="UP001150924"/>
    </source>
</evidence>
<name>A0A9X3F0I9_9BACT</name>
<sequence>MPDPPTEPEHLFRPHRDAITKQCKNPRGLGNALVVLRITIEETRIVRAEANISSEDSARQAAANCIETYLRTKVKVPTTYTGSRNFSYAF</sequence>
<evidence type="ECO:0000313" key="1">
    <source>
        <dbReference type="EMBL" id="MCY1009216.1"/>
    </source>
</evidence>
<protein>
    <submittedName>
        <fullName evidence="1">Uncharacterized protein</fullName>
    </submittedName>
</protein>
<dbReference type="RefSeq" id="WP_267771873.1">
    <property type="nucleotide sequence ID" value="NZ_JAPNKE010000002.1"/>
</dbReference>
<dbReference type="EMBL" id="JAPNKE010000002">
    <property type="protein sequence ID" value="MCY1009216.1"/>
    <property type="molecule type" value="Genomic_DNA"/>
</dbReference>
<dbReference type="Proteomes" id="UP001150924">
    <property type="component" value="Unassembled WGS sequence"/>
</dbReference>
<reference evidence="1" key="1">
    <citation type="submission" date="2022-11" db="EMBL/GenBank/DDBJ databases">
        <title>Minimal conservation of predation-associated metabolite biosynthetic gene clusters underscores biosynthetic potential of Myxococcota including descriptions for ten novel species: Archangium lansinium sp. nov., Myxococcus landrumus sp. nov., Nannocystis bai.</title>
        <authorList>
            <person name="Ahearne A."/>
            <person name="Stevens C."/>
            <person name="Phillips K."/>
        </authorList>
    </citation>
    <scope>NUCLEOTIDE SEQUENCE</scope>
    <source>
        <strain evidence="1">Na p29</strain>
    </source>
</reference>
<keyword evidence="2" id="KW-1185">Reference proteome</keyword>
<gene>
    <name evidence="1" type="ORF">OV079_27350</name>
</gene>
<dbReference type="AlphaFoldDB" id="A0A9X3F0I9"/>